<dbReference type="PROSITE" id="PS00108">
    <property type="entry name" value="PROTEIN_KINASE_ST"/>
    <property type="match status" value="1"/>
</dbReference>
<dbReference type="Gene3D" id="1.10.510.10">
    <property type="entry name" value="Transferase(Phosphotransferase) domain 1"/>
    <property type="match status" value="1"/>
</dbReference>
<evidence type="ECO:0000256" key="2">
    <source>
        <dbReference type="ARBA" id="ARBA00022679"/>
    </source>
</evidence>
<dbReference type="OrthoDB" id="4062651at2759"/>
<dbReference type="SMART" id="SM00220">
    <property type="entry name" value="S_TKc"/>
    <property type="match status" value="1"/>
</dbReference>
<keyword evidence="5" id="KW-0067">ATP-binding</keyword>
<keyword evidence="4" id="KW-0418">Kinase</keyword>
<proteinExistence type="predicted"/>
<evidence type="ECO:0000256" key="4">
    <source>
        <dbReference type="ARBA" id="ARBA00022777"/>
    </source>
</evidence>
<gene>
    <name evidence="7" type="ORF">EGW08_003590</name>
</gene>
<dbReference type="Pfam" id="PF00069">
    <property type="entry name" value="Pkinase"/>
    <property type="match status" value="1"/>
</dbReference>
<comment type="caution">
    <text evidence="7">The sequence shown here is derived from an EMBL/GenBank/DDBJ whole genome shotgun (WGS) entry which is preliminary data.</text>
</comment>
<protein>
    <recommendedName>
        <fullName evidence="1">non-specific serine/threonine protein kinase</fullName>
        <ecNumber evidence="1">2.7.11.1</ecNumber>
    </recommendedName>
</protein>
<dbReference type="PANTHER" id="PTHR43671:SF13">
    <property type="entry name" value="SERINE_THREONINE-PROTEIN KINASE NEK2"/>
    <property type="match status" value="1"/>
</dbReference>
<dbReference type="AlphaFoldDB" id="A0A3S0ZXS9"/>
<feature type="domain" description="Protein kinase" evidence="6">
    <location>
        <begin position="28"/>
        <end position="283"/>
    </location>
</feature>
<dbReference type="CDD" id="cd00180">
    <property type="entry name" value="PKc"/>
    <property type="match status" value="1"/>
</dbReference>
<dbReference type="PANTHER" id="PTHR43671">
    <property type="entry name" value="SERINE/THREONINE-PROTEIN KINASE NEK"/>
    <property type="match status" value="1"/>
</dbReference>
<evidence type="ECO:0000313" key="8">
    <source>
        <dbReference type="Proteomes" id="UP000271974"/>
    </source>
</evidence>
<dbReference type="EC" id="2.7.11.1" evidence="1"/>
<dbReference type="EMBL" id="RQTK01000077">
    <property type="protein sequence ID" value="RUS88631.1"/>
    <property type="molecule type" value="Genomic_DNA"/>
</dbReference>
<dbReference type="Proteomes" id="UP000271974">
    <property type="component" value="Unassembled WGS sequence"/>
</dbReference>
<dbReference type="SUPFAM" id="SSF56112">
    <property type="entry name" value="Protein kinase-like (PK-like)"/>
    <property type="match status" value="1"/>
</dbReference>
<dbReference type="InterPro" id="IPR008271">
    <property type="entry name" value="Ser/Thr_kinase_AS"/>
</dbReference>
<organism evidence="7 8">
    <name type="scientific">Elysia chlorotica</name>
    <name type="common">Eastern emerald elysia</name>
    <name type="synonym">Sea slug</name>
    <dbReference type="NCBI Taxonomy" id="188477"/>
    <lineage>
        <taxon>Eukaryota</taxon>
        <taxon>Metazoa</taxon>
        <taxon>Spiralia</taxon>
        <taxon>Lophotrochozoa</taxon>
        <taxon>Mollusca</taxon>
        <taxon>Gastropoda</taxon>
        <taxon>Heterobranchia</taxon>
        <taxon>Euthyneura</taxon>
        <taxon>Panpulmonata</taxon>
        <taxon>Sacoglossa</taxon>
        <taxon>Placobranchoidea</taxon>
        <taxon>Plakobranchidae</taxon>
        <taxon>Elysia</taxon>
    </lineage>
</organism>
<reference evidence="7 8" key="1">
    <citation type="submission" date="2019-01" db="EMBL/GenBank/DDBJ databases">
        <title>A draft genome assembly of the solar-powered sea slug Elysia chlorotica.</title>
        <authorList>
            <person name="Cai H."/>
            <person name="Li Q."/>
            <person name="Fang X."/>
            <person name="Li J."/>
            <person name="Curtis N.E."/>
            <person name="Altenburger A."/>
            <person name="Shibata T."/>
            <person name="Feng M."/>
            <person name="Maeda T."/>
            <person name="Schwartz J.A."/>
            <person name="Shigenobu S."/>
            <person name="Lundholm N."/>
            <person name="Nishiyama T."/>
            <person name="Yang H."/>
            <person name="Hasebe M."/>
            <person name="Li S."/>
            <person name="Pierce S.K."/>
            <person name="Wang J."/>
        </authorList>
    </citation>
    <scope>NUCLEOTIDE SEQUENCE [LARGE SCALE GENOMIC DNA]</scope>
    <source>
        <strain evidence="7">EC2010</strain>
        <tissue evidence="7">Whole organism of an adult</tissue>
    </source>
</reference>
<dbReference type="InterPro" id="IPR000719">
    <property type="entry name" value="Prot_kinase_dom"/>
</dbReference>
<dbReference type="PROSITE" id="PS50011">
    <property type="entry name" value="PROTEIN_KINASE_DOM"/>
    <property type="match status" value="1"/>
</dbReference>
<dbReference type="InterPro" id="IPR050660">
    <property type="entry name" value="NEK_Ser/Thr_kinase"/>
</dbReference>
<keyword evidence="8" id="KW-1185">Reference proteome</keyword>
<dbReference type="InterPro" id="IPR011009">
    <property type="entry name" value="Kinase-like_dom_sf"/>
</dbReference>
<accession>A0A3S0ZXS9</accession>
<dbReference type="GO" id="GO:0005524">
    <property type="term" value="F:ATP binding"/>
    <property type="evidence" value="ECO:0007669"/>
    <property type="project" value="UniProtKB-KW"/>
</dbReference>
<sequence length="284" mass="32503">MALFQPTKFENPYTIHKFEDDFYEKYNLKKVQFLGEGMAGKVYLVKPKSGRGRWQAVKEFSHYPTEVRERNMRHFAMETTVMQVVSHPHLVPCHLAASGHDYSAIAMPYYPQGDLVLSGRQEPNRVHRLMSKVARAVEHLHKWNIAHNDIKLENVFVDGSDDAHLGDMGFALRVKDPLGFSPAWRVGGTKDYWSPEKLAADPHYKIDPFKCDVYAVGIMYWVLVTGIMDFTAGTDFVAKLVKTQDLNISHLQRSVLETLLEPNPLARPTAFEMVHILSLNESFR</sequence>
<keyword evidence="2" id="KW-0808">Transferase</keyword>
<dbReference type="STRING" id="188477.A0A3S0ZXS9"/>
<evidence type="ECO:0000256" key="1">
    <source>
        <dbReference type="ARBA" id="ARBA00012513"/>
    </source>
</evidence>
<evidence type="ECO:0000256" key="5">
    <source>
        <dbReference type="ARBA" id="ARBA00022840"/>
    </source>
</evidence>
<name>A0A3S0ZXS9_ELYCH</name>
<keyword evidence="3" id="KW-0547">Nucleotide-binding</keyword>
<dbReference type="GO" id="GO:0004674">
    <property type="term" value="F:protein serine/threonine kinase activity"/>
    <property type="evidence" value="ECO:0007669"/>
    <property type="project" value="UniProtKB-EC"/>
</dbReference>
<evidence type="ECO:0000313" key="7">
    <source>
        <dbReference type="EMBL" id="RUS88631.1"/>
    </source>
</evidence>
<evidence type="ECO:0000259" key="6">
    <source>
        <dbReference type="PROSITE" id="PS50011"/>
    </source>
</evidence>
<evidence type="ECO:0000256" key="3">
    <source>
        <dbReference type="ARBA" id="ARBA00022741"/>
    </source>
</evidence>